<dbReference type="Gene3D" id="3.90.1150.50">
    <property type="entry name" value="Transcription-repair-coupling factor, D7 domain"/>
    <property type="match status" value="1"/>
</dbReference>
<evidence type="ECO:0000259" key="6">
    <source>
        <dbReference type="PROSITE" id="PS51192"/>
    </source>
</evidence>
<evidence type="ECO:0000313" key="8">
    <source>
        <dbReference type="EMBL" id="KAK6118746.1"/>
    </source>
</evidence>
<evidence type="ECO:0000256" key="5">
    <source>
        <dbReference type="ARBA" id="ARBA00023125"/>
    </source>
</evidence>
<dbReference type="Proteomes" id="UP001318860">
    <property type="component" value="Unassembled WGS sequence"/>
</dbReference>
<dbReference type="SUPFAM" id="SSF143517">
    <property type="entry name" value="TRCF domain-like"/>
    <property type="match status" value="1"/>
</dbReference>
<feature type="domain" description="Helicase C-terminal" evidence="7">
    <location>
        <begin position="493"/>
        <end position="660"/>
    </location>
</feature>
<keyword evidence="4" id="KW-0067">ATP-binding</keyword>
<keyword evidence="2" id="KW-0378">Hydrolase</keyword>
<dbReference type="SUPFAM" id="SSF52540">
    <property type="entry name" value="P-loop containing nucleoside triphosphate hydrolases"/>
    <property type="match status" value="1"/>
</dbReference>
<dbReference type="PROSITE" id="PS51194">
    <property type="entry name" value="HELICASE_CTER"/>
    <property type="match status" value="1"/>
</dbReference>
<keyword evidence="9" id="KW-1185">Reference proteome</keyword>
<dbReference type="InterPro" id="IPR011545">
    <property type="entry name" value="DEAD/DEAH_box_helicase_dom"/>
</dbReference>
<dbReference type="SMART" id="SM00487">
    <property type="entry name" value="DEXDc"/>
    <property type="match status" value="1"/>
</dbReference>
<protein>
    <recommendedName>
        <fullName evidence="10">ATP-dependent DNA helicase At3g02060, chloroplastic</fullName>
    </recommendedName>
</protein>
<dbReference type="Pfam" id="PF02559">
    <property type="entry name" value="CarD_TRCF_RID"/>
    <property type="match status" value="1"/>
</dbReference>
<feature type="domain" description="Helicase ATP-binding" evidence="6">
    <location>
        <begin position="313"/>
        <end position="475"/>
    </location>
</feature>
<organism evidence="8 9">
    <name type="scientific">Rehmannia glutinosa</name>
    <name type="common">Chinese foxglove</name>
    <dbReference type="NCBI Taxonomy" id="99300"/>
    <lineage>
        <taxon>Eukaryota</taxon>
        <taxon>Viridiplantae</taxon>
        <taxon>Streptophyta</taxon>
        <taxon>Embryophyta</taxon>
        <taxon>Tracheophyta</taxon>
        <taxon>Spermatophyta</taxon>
        <taxon>Magnoliopsida</taxon>
        <taxon>eudicotyledons</taxon>
        <taxon>Gunneridae</taxon>
        <taxon>Pentapetalae</taxon>
        <taxon>asterids</taxon>
        <taxon>lamiids</taxon>
        <taxon>Lamiales</taxon>
        <taxon>Orobanchaceae</taxon>
        <taxon>Rehmannieae</taxon>
        <taxon>Rehmannia</taxon>
    </lineage>
</organism>
<gene>
    <name evidence="8" type="ORF">DH2020_047513</name>
</gene>
<sequence>MEMAAANTSGFTLSTDVRAVSPSLAGFIKRSDYNRWANANNWLSLSSSSVRFRLRLRVRGVLSSSMWSPPVTLRDINDNGISVPSKIRTSTEAEQRDVISLLNERIRREHCKRESPSSRPAMDSEEADMYIQLVKEQQQRGLQKLKGDRTGGASGAFSYKVDPYTLRSGDYVVHKKVGIGRFVGIKFDVSKPSSEPIEYVFIEYADGMAKLPVKQASRMLYRYNLPNETKKPRTLSKLNDTSTWERRRIKGKVAVQKMVVDLMELYLHRLKQRRPPIQKFLPWLLLHLSFHTSQLQIKNSFVVHAIMDVERDLTGRENPMDRLICGDVGFGKTEVALRAIFCVVSAGKQAMVLAPTIVLAKQHFDVISERFSRYQSFKVGLLSRFQTKSEKETHLQMIKHGDLDIIVGTHSLLGDRVVYNNLGLLVVDEEQRFGVKQKEKIASFKTSVDVLTLSATPIPRTLYLALTGFRDASLISTPPPERVPIRTHLSAYTKEKVISAIKQELDRGGQVFYVLPRIKGLEEVMEFLGQSFPNVEIAIAHGKQYSRQLEETMEKFAQGRIKILICTNIVESGLDIQNANTIVIQDVQQFGLAQLYQVLLSDPLSSSLRGRVGRADKEAHAFLFYPDKSLLSDQALERLAALEECRDLGQGFQLAERDMGIRGFGNIFGEQQTGDVGNVGIDLFFEMLFESLSKVDEHRLVSVPYHSVQFDMDLNPHLPSEYINYLENPLETINEAEKAAERDIWNLIQFTENLRRQYGKEPYSMEILLKKLYVRRMAADLGIIKIYASGKMVGMKTNMSKKVFKLMIDSMASEIHRSSLVFEDGSIKNIRNVLEMQPVAMKRMSVLGRGTHSNVNLVLKARLLKYT</sequence>
<evidence type="ECO:0000256" key="1">
    <source>
        <dbReference type="ARBA" id="ARBA00022741"/>
    </source>
</evidence>
<dbReference type="SMART" id="SM00490">
    <property type="entry name" value="HELICc"/>
    <property type="match status" value="1"/>
</dbReference>
<dbReference type="InterPro" id="IPR014001">
    <property type="entry name" value="Helicase_ATP-bd"/>
</dbReference>
<dbReference type="Gene3D" id="2.40.10.170">
    <property type="match status" value="1"/>
</dbReference>
<evidence type="ECO:0000259" key="7">
    <source>
        <dbReference type="PROSITE" id="PS51194"/>
    </source>
</evidence>
<name>A0ABR0U8G6_REHGL</name>
<keyword evidence="1" id="KW-0547">Nucleotide-binding</keyword>
<evidence type="ECO:0000313" key="9">
    <source>
        <dbReference type="Proteomes" id="UP001318860"/>
    </source>
</evidence>
<dbReference type="Pfam" id="PF00270">
    <property type="entry name" value="DEAD"/>
    <property type="match status" value="1"/>
</dbReference>
<reference evidence="8 9" key="1">
    <citation type="journal article" date="2021" name="Comput. Struct. Biotechnol. J.">
        <title>De novo genome assembly of the potent medicinal plant Rehmannia glutinosa using nanopore technology.</title>
        <authorList>
            <person name="Ma L."/>
            <person name="Dong C."/>
            <person name="Song C."/>
            <person name="Wang X."/>
            <person name="Zheng X."/>
            <person name="Niu Y."/>
            <person name="Chen S."/>
            <person name="Feng W."/>
        </authorList>
    </citation>
    <scope>NUCLEOTIDE SEQUENCE [LARGE SCALE GENOMIC DNA]</scope>
    <source>
        <strain evidence="8">DH-2019</strain>
    </source>
</reference>
<dbReference type="Gene3D" id="3.40.50.300">
    <property type="entry name" value="P-loop containing nucleotide triphosphate hydrolases"/>
    <property type="match status" value="2"/>
</dbReference>
<dbReference type="InterPro" id="IPR001650">
    <property type="entry name" value="Helicase_C-like"/>
</dbReference>
<keyword evidence="3" id="KW-0347">Helicase</keyword>
<dbReference type="InterPro" id="IPR037235">
    <property type="entry name" value="TRCF-like_C_D7"/>
</dbReference>
<dbReference type="Pfam" id="PF00271">
    <property type="entry name" value="Helicase_C"/>
    <property type="match status" value="1"/>
</dbReference>
<dbReference type="PANTHER" id="PTHR14025:SF29">
    <property type="entry name" value="TRANSCRIPTION-REPAIR-COUPLING FACTOR"/>
    <property type="match status" value="1"/>
</dbReference>
<dbReference type="InterPro" id="IPR027417">
    <property type="entry name" value="P-loop_NTPase"/>
</dbReference>
<dbReference type="SUPFAM" id="SSF141259">
    <property type="entry name" value="CarD-like"/>
    <property type="match status" value="1"/>
</dbReference>
<evidence type="ECO:0008006" key="10">
    <source>
        <dbReference type="Google" id="ProtNLM"/>
    </source>
</evidence>
<dbReference type="InterPro" id="IPR036101">
    <property type="entry name" value="CarD-like/TRCF_RID_sf"/>
</dbReference>
<dbReference type="PROSITE" id="PS51192">
    <property type="entry name" value="HELICASE_ATP_BIND_1"/>
    <property type="match status" value="1"/>
</dbReference>
<evidence type="ECO:0000256" key="4">
    <source>
        <dbReference type="ARBA" id="ARBA00022840"/>
    </source>
</evidence>
<dbReference type="PANTHER" id="PTHR14025">
    <property type="entry name" value="FANCONI ANEMIA GROUP M FANCM FAMILY MEMBER"/>
    <property type="match status" value="1"/>
</dbReference>
<accession>A0ABR0U8G6</accession>
<keyword evidence="5" id="KW-0238">DNA-binding</keyword>
<dbReference type="InterPro" id="IPR003711">
    <property type="entry name" value="CarD-like/TRCF_RID"/>
</dbReference>
<dbReference type="SMART" id="SM01058">
    <property type="entry name" value="CarD_TRCF"/>
    <property type="match status" value="1"/>
</dbReference>
<evidence type="ECO:0000256" key="3">
    <source>
        <dbReference type="ARBA" id="ARBA00022806"/>
    </source>
</evidence>
<dbReference type="EMBL" id="JABTTQ020003306">
    <property type="protein sequence ID" value="KAK6118746.1"/>
    <property type="molecule type" value="Genomic_DNA"/>
</dbReference>
<proteinExistence type="predicted"/>
<comment type="caution">
    <text evidence="8">The sequence shown here is derived from an EMBL/GenBank/DDBJ whole genome shotgun (WGS) entry which is preliminary data.</text>
</comment>
<evidence type="ECO:0000256" key="2">
    <source>
        <dbReference type="ARBA" id="ARBA00022801"/>
    </source>
</evidence>